<dbReference type="eggNOG" id="COG2801">
    <property type="taxonomic scope" value="Bacteria"/>
</dbReference>
<dbReference type="Proteomes" id="UP000024547">
    <property type="component" value="Unassembled WGS sequence"/>
</dbReference>
<dbReference type="PANTHER" id="PTHR47515:SF1">
    <property type="entry name" value="BLR2054 PROTEIN"/>
    <property type="match status" value="1"/>
</dbReference>
<dbReference type="STRING" id="1280948.HY36_17290"/>
<dbReference type="Pfam" id="PF13683">
    <property type="entry name" value="rve_3"/>
    <property type="match status" value="1"/>
</dbReference>
<dbReference type="EMBL" id="AWFH01000019">
    <property type="protein sequence ID" value="KCZ60707.1"/>
    <property type="molecule type" value="Genomic_DNA"/>
</dbReference>
<dbReference type="InterPro" id="IPR001584">
    <property type="entry name" value="Integrase_cat-core"/>
</dbReference>
<feature type="domain" description="Integrase catalytic" evidence="1">
    <location>
        <begin position="1"/>
        <end position="49"/>
    </location>
</feature>
<dbReference type="InterPro" id="IPR036397">
    <property type="entry name" value="RNaseH_sf"/>
</dbReference>
<evidence type="ECO:0000313" key="2">
    <source>
        <dbReference type="EMBL" id="KCZ60707.1"/>
    </source>
</evidence>
<accession>A0A059E0W4</accession>
<sequence>MCYGSEFTGQIVDLWAYHYKVRMDFSRPGKPQQNGFVESFNGSLRDECL</sequence>
<comment type="caution">
    <text evidence="2">The sequence shown here is derived from an EMBL/GenBank/DDBJ whole genome shotgun (WGS) entry which is preliminary data.</text>
</comment>
<evidence type="ECO:0000259" key="1">
    <source>
        <dbReference type="PROSITE" id="PS50994"/>
    </source>
</evidence>
<reference evidence="2 3" key="1">
    <citation type="journal article" date="2014" name="Antonie Van Leeuwenhoek">
        <title>Hyphomonas beringensis sp. nov. and Hyphomonas chukchiensis sp. nov., isolated from surface seawater of the Bering Sea and Chukchi Sea.</title>
        <authorList>
            <person name="Li C."/>
            <person name="Lai Q."/>
            <person name="Li G."/>
            <person name="Dong C."/>
            <person name="Wang J."/>
            <person name="Liao Y."/>
            <person name="Shao Z."/>
        </authorList>
    </citation>
    <scope>NUCLEOTIDE SEQUENCE [LARGE SCALE GENOMIC DNA]</scope>
    <source>
        <strain evidence="2 3">22II1-22F38</strain>
    </source>
</reference>
<organism evidence="2 3">
    <name type="scientific">Hyphomonas atlantica</name>
    <dbReference type="NCBI Taxonomy" id="1280948"/>
    <lineage>
        <taxon>Bacteria</taxon>
        <taxon>Pseudomonadati</taxon>
        <taxon>Pseudomonadota</taxon>
        <taxon>Alphaproteobacteria</taxon>
        <taxon>Hyphomonadales</taxon>
        <taxon>Hyphomonadaceae</taxon>
        <taxon>Hyphomonas</taxon>
    </lineage>
</organism>
<protein>
    <recommendedName>
        <fullName evidence="1">Integrase catalytic domain-containing protein</fullName>
    </recommendedName>
</protein>
<dbReference type="InterPro" id="IPR012337">
    <property type="entry name" value="RNaseH-like_sf"/>
</dbReference>
<dbReference type="GO" id="GO:0015074">
    <property type="term" value="P:DNA integration"/>
    <property type="evidence" value="ECO:0007669"/>
    <property type="project" value="InterPro"/>
</dbReference>
<proteinExistence type="predicted"/>
<evidence type="ECO:0000313" key="3">
    <source>
        <dbReference type="Proteomes" id="UP000024547"/>
    </source>
</evidence>
<dbReference type="Gene3D" id="3.30.420.10">
    <property type="entry name" value="Ribonuclease H-like superfamily/Ribonuclease H"/>
    <property type="match status" value="1"/>
</dbReference>
<dbReference type="PANTHER" id="PTHR47515">
    <property type="entry name" value="LOW CALCIUM RESPONSE LOCUS PROTEIN T"/>
    <property type="match status" value="1"/>
</dbReference>
<feature type="non-terminal residue" evidence="2">
    <location>
        <position position="49"/>
    </location>
</feature>
<dbReference type="GO" id="GO:0003676">
    <property type="term" value="F:nucleic acid binding"/>
    <property type="evidence" value="ECO:0007669"/>
    <property type="project" value="InterPro"/>
</dbReference>
<dbReference type="AlphaFoldDB" id="A0A059E0W4"/>
<dbReference type="PROSITE" id="PS50994">
    <property type="entry name" value="INTEGRASE"/>
    <property type="match status" value="1"/>
</dbReference>
<name>A0A059E0W4_9PROT</name>
<dbReference type="SUPFAM" id="SSF53098">
    <property type="entry name" value="Ribonuclease H-like"/>
    <property type="match status" value="1"/>
</dbReference>
<gene>
    <name evidence="2" type="ORF">HY36_17290</name>
</gene>
<keyword evidence="3" id="KW-1185">Reference proteome</keyword>